<accession>A0A0C2YP60</accession>
<organism evidence="2 3">
    <name type="scientific">Scleroderma citrinum Foug A</name>
    <dbReference type="NCBI Taxonomy" id="1036808"/>
    <lineage>
        <taxon>Eukaryota</taxon>
        <taxon>Fungi</taxon>
        <taxon>Dikarya</taxon>
        <taxon>Basidiomycota</taxon>
        <taxon>Agaricomycotina</taxon>
        <taxon>Agaricomycetes</taxon>
        <taxon>Agaricomycetidae</taxon>
        <taxon>Boletales</taxon>
        <taxon>Sclerodermatineae</taxon>
        <taxon>Sclerodermataceae</taxon>
        <taxon>Scleroderma</taxon>
    </lineage>
</organism>
<keyword evidence="1" id="KW-1133">Transmembrane helix</keyword>
<keyword evidence="1" id="KW-0472">Membrane</keyword>
<reference evidence="2 3" key="1">
    <citation type="submission" date="2014-04" db="EMBL/GenBank/DDBJ databases">
        <authorList>
            <consortium name="DOE Joint Genome Institute"/>
            <person name="Kuo A."/>
            <person name="Kohler A."/>
            <person name="Nagy L.G."/>
            <person name="Floudas D."/>
            <person name="Copeland A."/>
            <person name="Barry K.W."/>
            <person name="Cichocki N."/>
            <person name="Veneault-Fourrey C."/>
            <person name="LaButti K."/>
            <person name="Lindquist E.A."/>
            <person name="Lipzen A."/>
            <person name="Lundell T."/>
            <person name="Morin E."/>
            <person name="Murat C."/>
            <person name="Sun H."/>
            <person name="Tunlid A."/>
            <person name="Henrissat B."/>
            <person name="Grigoriev I.V."/>
            <person name="Hibbett D.S."/>
            <person name="Martin F."/>
            <person name="Nordberg H.P."/>
            <person name="Cantor M.N."/>
            <person name="Hua S.X."/>
        </authorList>
    </citation>
    <scope>NUCLEOTIDE SEQUENCE [LARGE SCALE GENOMIC DNA]</scope>
    <source>
        <strain evidence="2 3">Foug A</strain>
    </source>
</reference>
<dbReference type="EMBL" id="KN822254">
    <property type="protein sequence ID" value="KIM51503.1"/>
    <property type="molecule type" value="Genomic_DNA"/>
</dbReference>
<reference evidence="3" key="2">
    <citation type="submission" date="2015-01" db="EMBL/GenBank/DDBJ databases">
        <title>Evolutionary Origins and Diversification of the Mycorrhizal Mutualists.</title>
        <authorList>
            <consortium name="DOE Joint Genome Institute"/>
            <consortium name="Mycorrhizal Genomics Consortium"/>
            <person name="Kohler A."/>
            <person name="Kuo A."/>
            <person name="Nagy L.G."/>
            <person name="Floudas D."/>
            <person name="Copeland A."/>
            <person name="Barry K.W."/>
            <person name="Cichocki N."/>
            <person name="Veneault-Fourrey C."/>
            <person name="LaButti K."/>
            <person name="Lindquist E.A."/>
            <person name="Lipzen A."/>
            <person name="Lundell T."/>
            <person name="Morin E."/>
            <person name="Murat C."/>
            <person name="Riley R."/>
            <person name="Ohm R."/>
            <person name="Sun H."/>
            <person name="Tunlid A."/>
            <person name="Henrissat B."/>
            <person name="Grigoriev I.V."/>
            <person name="Hibbett D.S."/>
            <person name="Martin F."/>
        </authorList>
    </citation>
    <scope>NUCLEOTIDE SEQUENCE [LARGE SCALE GENOMIC DNA]</scope>
    <source>
        <strain evidence="3">Foug A</strain>
    </source>
</reference>
<sequence>MEHSYSCISRLSRRRPAQNLIPSCPFLCVFSSSSLFFPHPKHPSTLLRIPTTQHLLVVAVSLAYHRLQSIQPTHIHSRSLPKFRSFSNIYPFFLCGLLSSFVELLLTTFPPLPIHLPSFQPHTLFNCPSSSTWTTYRPLS</sequence>
<feature type="transmembrane region" description="Helical" evidence="1">
    <location>
        <begin position="88"/>
        <end position="109"/>
    </location>
</feature>
<dbReference type="AlphaFoldDB" id="A0A0C2YP60"/>
<evidence type="ECO:0000256" key="1">
    <source>
        <dbReference type="SAM" id="Phobius"/>
    </source>
</evidence>
<dbReference type="InParanoid" id="A0A0C2YP60"/>
<evidence type="ECO:0000313" key="3">
    <source>
        <dbReference type="Proteomes" id="UP000053989"/>
    </source>
</evidence>
<evidence type="ECO:0000313" key="2">
    <source>
        <dbReference type="EMBL" id="KIM51503.1"/>
    </source>
</evidence>
<name>A0A0C2YP60_9AGAM</name>
<dbReference type="HOGENOM" id="CLU_1836327_0_0_1"/>
<dbReference type="Proteomes" id="UP000053989">
    <property type="component" value="Unassembled WGS sequence"/>
</dbReference>
<protein>
    <submittedName>
        <fullName evidence="2">Uncharacterized protein</fullName>
    </submittedName>
</protein>
<keyword evidence="1" id="KW-0812">Transmembrane</keyword>
<gene>
    <name evidence="2" type="ORF">SCLCIDRAFT_635304</name>
</gene>
<proteinExistence type="predicted"/>
<keyword evidence="3" id="KW-1185">Reference proteome</keyword>